<sequence>MSDAYDFVNNWGNLDNALRRIATRSSAYKDPTERVFSEAEQEEKLKQAKEEFEEELHQKRLEAIRARLQLENRDSWFRTSPYYWMGFSDRRGNPLK</sequence>
<keyword evidence="3" id="KW-1185">Reference proteome</keyword>
<name>A0A183E342_9BILA</name>
<evidence type="ECO:0000313" key="4">
    <source>
        <dbReference type="WBParaSite" id="GPUH_0001540401-mRNA-1"/>
    </source>
</evidence>
<protein>
    <submittedName>
        <fullName evidence="4">Heparan-sulfate 6-O-sulfotransferase</fullName>
    </submittedName>
</protein>
<organism evidence="4">
    <name type="scientific">Gongylonema pulchrum</name>
    <dbReference type="NCBI Taxonomy" id="637853"/>
    <lineage>
        <taxon>Eukaryota</taxon>
        <taxon>Metazoa</taxon>
        <taxon>Ecdysozoa</taxon>
        <taxon>Nematoda</taxon>
        <taxon>Chromadorea</taxon>
        <taxon>Rhabditida</taxon>
        <taxon>Spirurina</taxon>
        <taxon>Spiruromorpha</taxon>
        <taxon>Spiruroidea</taxon>
        <taxon>Gongylonematidae</taxon>
        <taxon>Gongylonema</taxon>
    </lineage>
</organism>
<dbReference type="Proteomes" id="UP000271098">
    <property type="component" value="Unassembled WGS sequence"/>
</dbReference>
<evidence type="ECO:0000313" key="3">
    <source>
        <dbReference type="Proteomes" id="UP000271098"/>
    </source>
</evidence>
<accession>A0A183E342</accession>
<dbReference type="AlphaFoldDB" id="A0A183E342"/>
<evidence type="ECO:0000313" key="2">
    <source>
        <dbReference type="EMBL" id="VDN25898.1"/>
    </source>
</evidence>
<reference evidence="2 3" key="2">
    <citation type="submission" date="2018-11" db="EMBL/GenBank/DDBJ databases">
        <authorList>
            <consortium name="Pathogen Informatics"/>
        </authorList>
    </citation>
    <scope>NUCLEOTIDE SEQUENCE [LARGE SCALE GENOMIC DNA]</scope>
</reference>
<keyword evidence="1" id="KW-0175">Coiled coil</keyword>
<evidence type="ECO:0000256" key="1">
    <source>
        <dbReference type="SAM" id="Coils"/>
    </source>
</evidence>
<proteinExistence type="predicted"/>
<dbReference type="EMBL" id="UYRT01082368">
    <property type="protein sequence ID" value="VDN25898.1"/>
    <property type="molecule type" value="Genomic_DNA"/>
</dbReference>
<feature type="coiled-coil region" evidence="1">
    <location>
        <begin position="35"/>
        <end position="69"/>
    </location>
</feature>
<reference evidence="4" key="1">
    <citation type="submission" date="2016-06" db="UniProtKB">
        <authorList>
            <consortium name="WormBaseParasite"/>
        </authorList>
    </citation>
    <scope>IDENTIFICATION</scope>
</reference>
<gene>
    <name evidence="2" type="ORF">GPUH_LOCUS15383</name>
</gene>
<dbReference type="WBParaSite" id="GPUH_0001540401-mRNA-1">
    <property type="protein sequence ID" value="GPUH_0001540401-mRNA-1"/>
    <property type="gene ID" value="GPUH_0001540401"/>
</dbReference>